<dbReference type="STRING" id="84029.CROST_30980"/>
<keyword evidence="3 6" id="KW-0560">Oxidoreductase</keyword>
<dbReference type="InterPro" id="IPR003680">
    <property type="entry name" value="Flavodoxin_fold"/>
</dbReference>
<dbReference type="GO" id="GO:0016652">
    <property type="term" value="F:oxidoreductase activity, acting on NAD(P)H as acceptor"/>
    <property type="evidence" value="ECO:0007669"/>
    <property type="project" value="UniProtKB-UniRule"/>
</dbReference>
<dbReference type="Pfam" id="PF02525">
    <property type="entry name" value="Flavodoxin_2"/>
    <property type="match status" value="1"/>
</dbReference>
<comment type="function">
    <text evidence="6">Quinone reductase that provides resistance to thiol-specific stress caused by electrophilic quinones.</text>
</comment>
<dbReference type="Gene3D" id="3.40.50.360">
    <property type="match status" value="1"/>
</dbReference>
<name>A0A1S8MG30_9CLOT</name>
<gene>
    <name evidence="7" type="primary">azoR2</name>
    <name evidence="6" type="synonym">azoR</name>
    <name evidence="7" type="ORF">CROST_010820</name>
</gene>
<protein>
    <recommendedName>
        <fullName evidence="6">FMN dependent NADH:quinone oxidoreductase</fullName>
        <ecNumber evidence="6">1.6.5.-</ecNumber>
    </recommendedName>
    <alternativeName>
        <fullName evidence="6">Azo-dye reductase</fullName>
    </alternativeName>
    <alternativeName>
        <fullName evidence="6">FMN-dependent NADH-azo compound oxidoreductase</fullName>
    </alternativeName>
    <alternativeName>
        <fullName evidence="6">FMN-dependent NADH-azoreductase</fullName>
        <ecNumber evidence="6">1.7.1.17</ecNumber>
    </alternativeName>
</protein>
<keyword evidence="8" id="KW-1185">Reference proteome</keyword>
<evidence type="ECO:0000256" key="5">
    <source>
        <dbReference type="ARBA" id="ARBA00048542"/>
    </source>
</evidence>
<dbReference type="EC" id="1.7.1.17" evidence="6"/>
<keyword evidence="2 6" id="KW-0288">FMN</keyword>
<dbReference type="InterPro" id="IPR050104">
    <property type="entry name" value="FMN-dep_NADH:Q_OxRdtase_AzoR1"/>
</dbReference>
<evidence type="ECO:0000313" key="8">
    <source>
        <dbReference type="Proteomes" id="UP000190951"/>
    </source>
</evidence>
<organism evidence="7 8">
    <name type="scientific">Clostridium felsineum</name>
    <dbReference type="NCBI Taxonomy" id="36839"/>
    <lineage>
        <taxon>Bacteria</taxon>
        <taxon>Bacillati</taxon>
        <taxon>Bacillota</taxon>
        <taxon>Clostridia</taxon>
        <taxon>Eubacteriales</taxon>
        <taxon>Clostridiaceae</taxon>
        <taxon>Clostridium</taxon>
    </lineage>
</organism>
<feature type="binding site" evidence="6">
    <location>
        <begin position="148"/>
        <end position="151"/>
    </location>
    <ligand>
        <name>FMN</name>
        <dbReference type="ChEBI" id="CHEBI:58210"/>
    </ligand>
</feature>
<keyword evidence="1 6" id="KW-0285">Flavoprotein</keyword>
<dbReference type="Proteomes" id="UP000190951">
    <property type="component" value="Chromosome"/>
</dbReference>
<evidence type="ECO:0000256" key="4">
    <source>
        <dbReference type="ARBA" id="ARBA00023027"/>
    </source>
</evidence>
<comment type="cofactor">
    <cofactor evidence="6">
        <name>FMN</name>
        <dbReference type="ChEBI" id="CHEBI:58210"/>
    </cofactor>
    <text evidence="6">Binds 1 FMN per subunit.</text>
</comment>
<dbReference type="AlphaFoldDB" id="A0A1S8MG30"/>
<comment type="catalytic activity">
    <reaction evidence="5">
        <text>N,N-dimethyl-1,4-phenylenediamine + anthranilate + 2 NAD(+) = 2-(4-dimethylaminophenyl)diazenylbenzoate + 2 NADH + 2 H(+)</text>
        <dbReference type="Rhea" id="RHEA:55872"/>
        <dbReference type="ChEBI" id="CHEBI:15378"/>
        <dbReference type="ChEBI" id="CHEBI:15783"/>
        <dbReference type="ChEBI" id="CHEBI:16567"/>
        <dbReference type="ChEBI" id="CHEBI:57540"/>
        <dbReference type="ChEBI" id="CHEBI:57945"/>
        <dbReference type="ChEBI" id="CHEBI:71579"/>
        <dbReference type="EC" id="1.7.1.17"/>
    </reaction>
    <physiologicalReaction direction="right-to-left" evidence="5">
        <dbReference type="Rhea" id="RHEA:55874"/>
    </physiologicalReaction>
</comment>
<evidence type="ECO:0000256" key="1">
    <source>
        <dbReference type="ARBA" id="ARBA00022630"/>
    </source>
</evidence>
<dbReference type="RefSeq" id="WP_077832364.1">
    <property type="nucleotide sequence ID" value="NZ_CP096983.1"/>
</dbReference>
<evidence type="ECO:0000256" key="3">
    <source>
        <dbReference type="ARBA" id="ARBA00023002"/>
    </source>
</evidence>
<dbReference type="InterPro" id="IPR023048">
    <property type="entry name" value="NADH:quinone_OxRdtase_FMN_depd"/>
</dbReference>
<dbReference type="GO" id="GO:0009055">
    <property type="term" value="F:electron transfer activity"/>
    <property type="evidence" value="ECO:0007669"/>
    <property type="project" value="UniProtKB-UniRule"/>
</dbReference>
<dbReference type="EMBL" id="CP096983">
    <property type="protein sequence ID" value="URZ10374.1"/>
    <property type="molecule type" value="Genomic_DNA"/>
</dbReference>
<evidence type="ECO:0000313" key="7">
    <source>
        <dbReference type="EMBL" id="URZ10374.1"/>
    </source>
</evidence>
<dbReference type="PANTHER" id="PTHR43741">
    <property type="entry name" value="FMN-DEPENDENT NADH-AZOREDUCTASE 1"/>
    <property type="match status" value="1"/>
</dbReference>
<proteinExistence type="inferred from homology"/>
<dbReference type="GO" id="GO:0016655">
    <property type="term" value="F:oxidoreductase activity, acting on NAD(P)H, quinone or similar compound as acceptor"/>
    <property type="evidence" value="ECO:0007669"/>
    <property type="project" value="InterPro"/>
</dbReference>
<dbReference type="SUPFAM" id="SSF52218">
    <property type="entry name" value="Flavoproteins"/>
    <property type="match status" value="1"/>
</dbReference>
<comment type="catalytic activity">
    <reaction evidence="6">
        <text>2 a quinone + NADH + H(+) = 2 a 1,4-benzosemiquinone + NAD(+)</text>
        <dbReference type="Rhea" id="RHEA:65952"/>
        <dbReference type="ChEBI" id="CHEBI:15378"/>
        <dbReference type="ChEBI" id="CHEBI:57540"/>
        <dbReference type="ChEBI" id="CHEBI:57945"/>
        <dbReference type="ChEBI" id="CHEBI:132124"/>
        <dbReference type="ChEBI" id="CHEBI:134225"/>
    </reaction>
</comment>
<sequence length="221" mass="25429">MKKLLYISVNTKPENASVSKTVGREFINKFLEQYSEYDLIEHDLCSEYIPELDARFLNDNGEIVSGNDYALLSENDRKAVDRINQLCDEFISADVYVIAYPMWSSLFPSKLKSYIDCIIQNDKTIKISEDEVKGLLNDRERSVLCIQSSGGVYPKIISWKINHGINYLHDVLRQIGIRKFEKLLVEGVNTEDVGRDKAIEKAFNEIDNLIPKMNVRDLVKQ</sequence>
<dbReference type="KEGG" id="crw:CROST_010820"/>
<feature type="binding site" evidence="6">
    <location>
        <begin position="17"/>
        <end position="19"/>
    </location>
    <ligand>
        <name>FMN</name>
        <dbReference type="ChEBI" id="CHEBI:58210"/>
    </ligand>
</feature>
<accession>A0A1S8MG30</accession>
<evidence type="ECO:0000256" key="2">
    <source>
        <dbReference type="ARBA" id="ARBA00022643"/>
    </source>
</evidence>
<comment type="function">
    <text evidence="6">Also exhibits azoreductase activity. Catalyzes the reductive cleavage of the azo bond in aromatic azo compounds to the corresponding amines.</text>
</comment>
<dbReference type="GO" id="GO:0010181">
    <property type="term" value="F:FMN binding"/>
    <property type="evidence" value="ECO:0007669"/>
    <property type="project" value="UniProtKB-UniRule"/>
</dbReference>
<comment type="similarity">
    <text evidence="6">Belongs to the azoreductase type 1 family.</text>
</comment>
<dbReference type="EC" id="1.6.5.-" evidence="6"/>
<comment type="caution">
    <text evidence="6">Lacks conserved residue(s) required for the propagation of feature annotation.</text>
</comment>
<keyword evidence="4 6" id="KW-0520">NAD</keyword>
<dbReference type="HAMAP" id="MF_01216">
    <property type="entry name" value="Azoreductase_type1"/>
    <property type="match status" value="1"/>
</dbReference>
<dbReference type="InterPro" id="IPR029039">
    <property type="entry name" value="Flavoprotein-like_sf"/>
</dbReference>
<comment type="subunit">
    <text evidence="6">Homodimer.</text>
</comment>
<reference evidence="7 8" key="1">
    <citation type="submission" date="2022-04" db="EMBL/GenBank/DDBJ databases">
        <title>Genome sequence of C. roseum typestrain.</title>
        <authorList>
            <person name="Poehlein A."/>
            <person name="Schoch T."/>
            <person name="Duerre P."/>
            <person name="Daniel R."/>
        </authorList>
    </citation>
    <scope>NUCLEOTIDE SEQUENCE [LARGE SCALE GENOMIC DNA]</scope>
    <source>
        <strain evidence="7 8">DSM 7320</strain>
    </source>
</reference>
<evidence type="ECO:0000256" key="6">
    <source>
        <dbReference type="HAMAP-Rule" id="MF_01216"/>
    </source>
</evidence>
<dbReference type="PANTHER" id="PTHR43741:SF4">
    <property type="entry name" value="FMN-DEPENDENT NADH:QUINONE OXIDOREDUCTASE"/>
    <property type="match status" value="1"/>
</dbReference>